<sequence>MIFVIEVIEVSTPQQEGLRIGMWNVRSMGEKKGAVKKRITDHNFDIFAVVETWLKDGQESNVRLTGYHKPIALNRTGKDGGGLLLYLKKNINFKVETSAQSMKYIQFQCVKIIEPIRFDLINVYVPPDLEESALFLLKAFLASRNREDNIVILGDFNMSVFDYETELEKIEEKFGVEQLIKTATRPKEGQTRILDHIYVSSPPPLNQDMTEKGEKSVSNPSSALEVLETGVMGKESSDHRAIYCTLKLTSGVASGDASASATVSTSENVPCHDVETEDFSCKFKKCKGLQ</sequence>
<gene>
    <name evidence="2" type="ORF">EB796_003456</name>
</gene>
<name>A0A7J7KJV4_BUGNE</name>
<evidence type="ECO:0000313" key="2">
    <source>
        <dbReference type="EMBL" id="KAF6038231.1"/>
    </source>
</evidence>
<dbReference type="Proteomes" id="UP000593567">
    <property type="component" value="Unassembled WGS sequence"/>
</dbReference>
<protein>
    <recommendedName>
        <fullName evidence="1">Endonuclease/exonuclease/phosphatase domain-containing protein</fullName>
    </recommendedName>
</protein>
<dbReference type="PANTHER" id="PTHR33776">
    <property type="entry name" value="ENDO/EXONUCLEASE/PHOSPHATASE DOMAIN-CONTAINING PROTEIN"/>
    <property type="match status" value="1"/>
</dbReference>
<dbReference type="InterPro" id="IPR036691">
    <property type="entry name" value="Endo/exonu/phosph_ase_sf"/>
</dbReference>
<comment type="caution">
    <text evidence="2">The sequence shown here is derived from an EMBL/GenBank/DDBJ whole genome shotgun (WGS) entry which is preliminary data.</text>
</comment>
<dbReference type="InterPro" id="IPR005135">
    <property type="entry name" value="Endo/exonuclease/phosphatase"/>
</dbReference>
<keyword evidence="3" id="KW-1185">Reference proteome</keyword>
<dbReference type="OrthoDB" id="416454at2759"/>
<feature type="domain" description="Endonuclease/exonuclease/phosphatase" evidence="1">
    <location>
        <begin position="23"/>
        <end position="201"/>
    </location>
</feature>
<evidence type="ECO:0000259" key="1">
    <source>
        <dbReference type="Pfam" id="PF03372"/>
    </source>
</evidence>
<evidence type="ECO:0000313" key="3">
    <source>
        <dbReference type="Proteomes" id="UP000593567"/>
    </source>
</evidence>
<reference evidence="2" key="1">
    <citation type="submission" date="2020-06" db="EMBL/GenBank/DDBJ databases">
        <title>Draft genome of Bugula neritina, a colonial animal packing powerful symbionts and potential medicines.</title>
        <authorList>
            <person name="Rayko M."/>
        </authorList>
    </citation>
    <scope>NUCLEOTIDE SEQUENCE [LARGE SCALE GENOMIC DNA]</scope>
    <source>
        <strain evidence="2">Kwan_BN1</strain>
    </source>
</reference>
<dbReference type="PANTHER" id="PTHR33776:SF4">
    <property type="entry name" value="ENDONUCLEASE_EXONUCLEASE_PHOSPHATASE DOMAIN-CONTAINING PROTEIN"/>
    <property type="match status" value="1"/>
</dbReference>
<proteinExistence type="predicted"/>
<dbReference type="Pfam" id="PF03372">
    <property type="entry name" value="Exo_endo_phos"/>
    <property type="match status" value="1"/>
</dbReference>
<dbReference type="GO" id="GO:0003824">
    <property type="term" value="F:catalytic activity"/>
    <property type="evidence" value="ECO:0007669"/>
    <property type="project" value="InterPro"/>
</dbReference>
<dbReference type="EMBL" id="VXIV02000446">
    <property type="protein sequence ID" value="KAF6038231.1"/>
    <property type="molecule type" value="Genomic_DNA"/>
</dbReference>
<dbReference type="Gene3D" id="3.60.10.10">
    <property type="entry name" value="Endonuclease/exonuclease/phosphatase"/>
    <property type="match status" value="1"/>
</dbReference>
<accession>A0A7J7KJV4</accession>
<dbReference type="AlphaFoldDB" id="A0A7J7KJV4"/>
<dbReference type="SUPFAM" id="SSF56219">
    <property type="entry name" value="DNase I-like"/>
    <property type="match status" value="1"/>
</dbReference>
<organism evidence="2 3">
    <name type="scientific">Bugula neritina</name>
    <name type="common">Brown bryozoan</name>
    <name type="synonym">Sertularia neritina</name>
    <dbReference type="NCBI Taxonomy" id="10212"/>
    <lineage>
        <taxon>Eukaryota</taxon>
        <taxon>Metazoa</taxon>
        <taxon>Spiralia</taxon>
        <taxon>Lophotrochozoa</taxon>
        <taxon>Bryozoa</taxon>
        <taxon>Gymnolaemata</taxon>
        <taxon>Cheilostomatida</taxon>
        <taxon>Flustrina</taxon>
        <taxon>Buguloidea</taxon>
        <taxon>Bugulidae</taxon>
        <taxon>Bugula</taxon>
    </lineage>
</organism>